<dbReference type="GO" id="GO:0034599">
    <property type="term" value="P:cellular response to oxidative stress"/>
    <property type="evidence" value="ECO:0007669"/>
    <property type="project" value="UniProtKB-ARBA"/>
</dbReference>
<sequence length="485" mass="52217">MSNILDFFDDKRFSDAFNSNGSVDGSQSVVDPSSLLSYEDLHDKRKADTPDPRPPAWLNPKSIKSSPDSGPNSVVAGSDAGSSVSSNIGSGAKNSKGAKKPGRKPDPNEPASKRKAQNRAAQRAFRERKEKHLRDLEDRIKELENEATVANTENEFLKNQVQRLQDELKKYRNKSSPASGSMSSESSGESGLQHRPFTFEFPFFADNSNNAPSTNTNSTPRSNNNNNKNNNSSSSSNNSGRLSQSAGASPFSALAKSNEASPLSLTSSSNSPFTPKLDTPNTSASSKGGCDDGEETFCDQLSLACGTKDHPIPKDEKVRAGSVMIAGDDSASNIGSTPYNNVDSGISGPSFDMDFLGSYRDPIFEQAEFNLPELATTEYSLFDPIENPNAIGSYMEPITEPKDTNANKNTDVATKNDNEDADTVPAPSSKMMTCSAVWDRISAHPKFNDLDIDGLCSELRTKAKCSETGVLVTERDVDNVLSTLS</sequence>
<comment type="subcellular location">
    <subcellularLocation>
        <location evidence="2">Cytoplasm</location>
    </subcellularLocation>
    <subcellularLocation>
        <location evidence="1">Nucleus</location>
    </subcellularLocation>
</comment>
<dbReference type="SMART" id="SM00338">
    <property type="entry name" value="BRLZ"/>
    <property type="match status" value="1"/>
</dbReference>
<dbReference type="PROSITE" id="PS50217">
    <property type="entry name" value="BZIP"/>
    <property type="match status" value="1"/>
</dbReference>
<dbReference type="PROSITE" id="PS00036">
    <property type="entry name" value="BZIP_BASIC"/>
    <property type="match status" value="1"/>
</dbReference>
<feature type="compositionally biased region" description="Polar residues" evidence="4">
    <location>
        <begin position="16"/>
        <end position="36"/>
    </location>
</feature>
<accession>A0A060T6M0</accession>
<dbReference type="GO" id="GO:0001228">
    <property type="term" value="F:DNA-binding transcription activator activity, RNA polymerase II-specific"/>
    <property type="evidence" value="ECO:0007669"/>
    <property type="project" value="TreeGrafter"/>
</dbReference>
<dbReference type="InterPro" id="IPR004827">
    <property type="entry name" value="bZIP"/>
</dbReference>
<feature type="region of interest" description="Disordered" evidence="4">
    <location>
        <begin position="167"/>
        <end position="290"/>
    </location>
</feature>
<feature type="region of interest" description="Disordered" evidence="4">
    <location>
        <begin position="399"/>
        <end position="427"/>
    </location>
</feature>
<dbReference type="AlphaFoldDB" id="A0A060T6M0"/>
<evidence type="ECO:0000313" key="6">
    <source>
        <dbReference type="EMBL" id="CDP34821.1"/>
    </source>
</evidence>
<dbReference type="InterPro" id="IPR023167">
    <property type="entry name" value="Yap1_redox_dom_sf"/>
</dbReference>
<dbReference type="PANTHER" id="PTHR40621">
    <property type="entry name" value="TRANSCRIPTION FACTOR KAPC-RELATED"/>
    <property type="match status" value="1"/>
</dbReference>
<dbReference type="CDD" id="cd14688">
    <property type="entry name" value="bZIP_YAP"/>
    <property type="match status" value="1"/>
</dbReference>
<feature type="compositionally biased region" description="Low complexity" evidence="4">
    <location>
        <begin position="257"/>
        <end position="272"/>
    </location>
</feature>
<feature type="compositionally biased region" description="Polar residues" evidence="4">
    <location>
        <begin position="62"/>
        <end position="72"/>
    </location>
</feature>
<evidence type="ECO:0000259" key="5">
    <source>
        <dbReference type="PROSITE" id="PS50217"/>
    </source>
</evidence>
<dbReference type="Gene3D" id="1.10.238.100">
    <property type="entry name" value="YAP1 redox domain. Chain B"/>
    <property type="match status" value="1"/>
</dbReference>
<feature type="compositionally biased region" description="Basic and acidic residues" evidence="4">
    <location>
        <begin position="39"/>
        <end position="51"/>
    </location>
</feature>
<protein>
    <submittedName>
        <fullName evidence="6">ARAD1C21252p</fullName>
    </submittedName>
</protein>
<feature type="region of interest" description="Disordered" evidence="4">
    <location>
        <begin position="16"/>
        <end position="133"/>
    </location>
</feature>
<evidence type="ECO:0000256" key="4">
    <source>
        <dbReference type="SAM" id="MobiDB-lite"/>
    </source>
</evidence>
<dbReference type="SUPFAM" id="SSF111430">
    <property type="entry name" value="YAP1 redox domain"/>
    <property type="match status" value="1"/>
</dbReference>
<dbReference type="PANTHER" id="PTHR40621:SF6">
    <property type="entry name" value="AP-1-LIKE TRANSCRIPTION FACTOR YAP1-RELATED"/>
    <property type="match status" value="1"/>
</dbReference>
<keyword evidence="3" id="KW-0539">Nucleus</keyword>
<feature type="domain" description="BZIP" evidence="5">
    <location>
        <begin position="108"/>
        <end position="171"/>
    </location>
</feature>
<proteinExistence type="predicted"/>
<feature type="compositionally biased region" description="Low complexity" evidence="4">
    <location>
        <begin position="207"/>
        <end position="239"/>
    </location>
</feature>
<dbReference type="FunFam" id="1.20.5.170:FF:000067">
    <property type="entry name" value="BZIP transcription factor"/>
    <property type="match status" value="1"/>
</dbReference>
<organism evidence="6">
    <name type="scientific">Blastobotrys adeninivorans</name>
    <name type="common">Yeast</name>
    <name type="synonym">Arxula adeninivorans</name>
    <dbReference type="NCBI Taxonomy" id="409370"/>
    <lineage>
        <taxon>Eukaryota</taxon>
        <taxon>Fungi</taxon>
        <taxon>Dikarya</taxon>
        <taxon>Ascomycota</taxon>
        <taxon>Saccharomycotina</taxon>
        <taxon>Dipodascomycetes</taxon>
        <taxon>Dipodascales</taxon>
        <taxon>Trichomonascaceae</taxon>
        <taxon>Blastobotrys</taxon>
    </lineage>
</organism>
<evidence type="ECO:0000256" key="3">
    <source>
        <dbReference type="ARBA" id="ARBA00023242"/>
    </source>
</evidence>
<dbReference type="Gene3D" id="1.20.5.170">
    <property type="match status" value="1"/>
</dbReference>
<name>A0A060T6M0_BLAAD</name>
<dbReference type="EMBL" id="HG937693">
    <property type="protein sequence ID" value="CDP34821.1"/>
    <property type="molecule type" value="Genomic_DNA"/>
</dbReference>
<dbReference type="InterPro" id="IPR046347">
    <property type="entry name" value="bZIP_sf"/>
</dbReference>
<dbReference type="GO" id="GO:0090575">
    <property type="term" value="C:RNA polymerase II transcription regulator complex"/>
    <property type="evidence" value="ECO:0007669"/>
    <property type="project" value="TreeGrafter"/>
</dbReference>
<feature type="compositionally biased region" description="Low complexity" evidence="4">
    <location>
        <begin position="73"/>
        <end position="95"/>
    </location>
</feature>
<dbReference type="InterPro" id="IPR013910">
    <property type="entry name" value="TF_PAP1"/>
</dbReference>
<gene>
    <name evidence="6" type="ORF">GNLVRS02_ARAD1C21252g</name>
</gene>
<feature type="compositionally biased region" description="Basic and acidic residues" evidence="4">
    <location>
        <begin position="124"/>
        <end position="133"/>
    </location>
</feature>
<reference evidence="6" key="2">
    <citation type="submission" date="2014-06" db="EMBL/GenBank/DDBJ databases">
        <title>The complete genome of Blastobotrys (Arxula) adeninivorans LS3 - a yeast of biotechnological interest.</title>
        <authorList>
            <person name="Kunze G."/>
            <person name="Gaillardin C."/>
            <person name="Czernicka M."/>
            <person name="Durrens P."/>
            <person name="Martin T."/>
            <person name="Boer E."/>
            <person name="Gabaldon T."/>
            <person name="Cruz J."/>
            <person name="Talla E."/>
            <person name="Marck C."/>
            <person name="Goffeau A."/>
            <person name="Barbe V."/>
            <person name="Baret P."/>
            <person name="Baronian K."/>
            <person name="Beier S."/>
            <person name="Bleykasten C."/>
            <person name="Bode R."/>
            <person name="Casaregola S."/>
            <person name="Despons L."/>
            <person name="Fairhead C."/>
            <person name="Giersberg M."/>
            <person name="Gierski P."/>
            <person name="Hahnel U."/>
            <person name="Hartmann A."/>
            <person name="Jankowska D."/>
            <person name="Jubin C."/>
            <person name="Jung P."/>
            <person name="Lafontaine I."/>
            <person name="Leh-Louis V."/>
            <person name="Lemaire M."/>
            <person name="Marcet-Houben M."/>
            <person name="Mascher M."/>
            <person name="Morel G."/>
            <person name="Richard G.-F."/>
            <person name="Riechen J."/>
            <person name="Sacerdot C."/>
            <person name="Sarkar A."/>
            <person name="Savel G."/>
            <person name="Schacherer J."/>
            <person name="Sherman D."/>
            <person name="Straub M.-L."/>
            <person name="Stein N."/>
            <person name="Thierry A."/>
            <person name="Trautwein-Schult A."/>
            <person name="Westhof E."/>
            <person name="Worch S."/>
            <person name="Dujon B."/>
            <person name="Souciet J.-L."/>
            <person name="Wincker P."/>
            <person name="Scholz U."/>
            <person name="Neuveglise N."/>
        </authorList>
    </citation>
    <scope>NUCLEOTIDE SEQUENCE</scope>
    <source>
        <strain evidence="6">LS3</strain>
    </source>
</reference>
<evidence type="ECO:0000256" key="2">
    <source>
        <dbReference type="ARBA" id="ARBA00004496"/>
    </source>
</evidence>
<dbReference type="Pfam" id="PF08601">
    <property type="entry name" value="PAP1"/>
    <property type="match status" value="1"/>
</dbReference>
<dbReference type="SUPFAM" id="SSF57959">
    <property type="entry name" value="Leucine zipper domain"/>
    <property type="match status" value="1"/>
</dbReference>
<dbReference type="InterPro" id="IPR050936">
    <property type="entry name" value="AP-1-like"/>
</dbReference>
<reference evidence="6" key="1">
    <citation type="submission" date="2014-02" db="EMBL/GenBank/DDBJ databases">
        <authorList>
            <person name="Genoscope - CEA"/>
        </authorList>
    </citation>
    <scope>NUCLEOTIDE SEQUENCE</scope>
    <source>
        <strain evidence="6">LS3</strain>
    </source>
</reference>
<feature type="compositionally biased region" description="Low complexity" evidence="4">
    <location>
        <begin position="175"/>
        <end position="191"/>
    </location>
</feature>
<evidence type="ECO:0000256" key="1">
    <source>
        <dbReference type="ARBA" id="ARBA00004123"/>
    </source>
</evidence>
<dbReference type="PhylomeDB" id="A0A060T6M0"/>
<dbReference type="GO" id="GO:0005737">
    <property type="term" value="C:cytoplasm"/>
    <property type="evidence" value="ECO:0007669"/>
    <property type="project" value="UniProtKB-SubCell"/>
</dbReference>
<feature type="compositionally biased region" description="Polar residues" evidence="4">
    <location>
        <begin position="406"/>
        <end position="415"/>
    </location>
</feature>
<dbReference type="GO" id="GO:0000976">
    <property type="term" value="F:transcription cis-regulatory region binding"/>
    <property type="evidence" value="ECO:0007669"/>
    <property type="project" value="InterPro"/>
</dbReference>